<dbReference type="OrthoDB" id="7069384at2"/>
<sequence>MWRHPRLRLAFLGLVLLVGQLLEVAHAYEHPALSEHPVCQICLLGQGLDSGAPAPTIAALPVFALDAPTALELPAAIRIQRVSAHRSRGPPLVLA</sequence>
<accession>A0A4V3F5E8</accession>
<dbReference type="Proteomes" id="UP000295341">
    <property type="component" value="Unassembled WGS sequence"/>
</dbReference>
<evidence type="ECO:0000313" key="2">
    <source>
        <dbReference type="Proteomes" id="UP000295341"/>
    </source>
</evidence>
<dbReference type="EMBL" id="SOBT01000009">
    <property type="protein sequence ID" value="TDU28566.1"/>
    <property type="molecule type" value="Genomic_DNA"/>
</dbReference>
<evidence type="ECO:0000313" key="1">
    <source>
        <dbReference type="EMBL" id="TDU28566.1"/>
    </source>
</evidence>
<name>A0A4V3F5E8_9GAMM</name>
<evidence type="ECO:0008006" key="3">
    <source>
        <dbReference type="Google" id="ProtNLM"/>
    </source>
</evidence>
<dbReference type="RefSeq" id="WP_133882103.1">
    <property type="nucleotide sequence ID" value="NZ_MWIN01000002.1"/>
</dbReference>
<organism evidence="1 2">
    <name type="scientific">Panacagrimonas perspica</name>
    <dbReference type="NCBI Taxonomy" id="381431"/>
    <lineage>
        <taxon>Bacteria</taxon>
        <taxon>Pseudomonadati</taxon>
        <taxon>Pseudomonadota</taxon>
        <taxon>Gammaproteobacteria</taxon>
        <taxon>Nevskiales</taxon>
        <taxon>Nevskiaceae</taxon>
        <taxon>Panacagrimonas</taxon>
    </lineage>
</organism>
<proteinExistence type="predicted"/>
<dbReference type="AlphaFoldDB" id="A0A4V3F5E8"/>
<protein>
    <recommendedName>
        <fullName evidence="3">DUF2946 family protein</fullName>
    </recommendedName>
</protein>
<comment type="caution">
    <text evidence="1">The sequence shown here is derived from an EMBL/GenBank/DDBJ whole genome shotgun (WGS) entry which is preliminary data.</text>
</comment>
<keyword evidence="2" id="KW-1185">Reference proteome</keyword>
<reference evidence="1 2" key="1">
    <citation type="submission" date="2019-03" db="EMBL/GenBank/DDBJ databases">
        <title>Genomic Encyclopedia of Type Strains, Phase IV (KMG-IV): sequencing the most valuable type-strain genomes for metagenomic binning, comparative biology and taxonomic classification.</title>
        <authorList>
            <person name="Goeker M."/>
        </authorList>
    </citation>
    <scope>NUCLEOTIDE SEQUENCE [LARGE SCALE GENOMIC DNA]</scope>
    <source>
        <strain evidence="1 2">DSM 26377</strain>
    </source>
</reference>
<gene>
    <name evidence="1" type="ORF">DFR24_2940</name>
</gene>